<evidence type="ECO:0000259" key="5">
    <source>
        <dbReference type="Pfam" id="PF01258"/>
    </source>
</evidence>
<keyword evidence="1" id="KW-0479">Metal-binding</keyword>
<keyword evidence="2" id="KW-0863">Zinc-finger</keyword>
<evidence type="ECO:0000256" key="4">
    <source>
        <dbReference type="PROSITE-ProRule" id="PRU00510"/>
    </source>
</evidence>
<dbReference type="InterPro" id="IPR000962">
    <property type="entry name" value="Znf_DskA_TraR"/>
</dbReference>
<evidence type="ECO:0000313" key="7">
    <source>
        <dbReference type="Proteomes" id="UP000008044"/>
    </source>
</evidence>
<evidence type="ECO:0000256" key="2">
    <source>
        <dbReference type="ARBA" id="ARBA00022771"/>
    </source>
</evidence>
<dbReference type="InterPro" id="IPR020458">
    <property type="entry name" value="Znf_DskA_TraR_CS"/>
</dbReference>
<feature type="domain" description="Zinc finger DksA/TraR C4-type" evidence="5">
    <location>
        <begin position="37"/>
        <end position="69"/>
    </location>
</feature>
<dbReference type="SUPFAM" id="SSF57716">
    <property type="entry name" value="Glucocorticoid receptor-like (DNA-binding domain)"/>
    <property type="match status" value="1"/>
</dbReference>
<name>A0A0H3I7Y1_PECPM</name>
<dbReference type="PANTHER" id="PTHR38777:SF1">
    <property type="entry name" value="DNAK SUPPRESSOR PROTEIN"/>
    <property type="match status" value="1"/>
</dbReference>
<dbReference type="EMBL" id="CP003415">
    <property type="protein sequence ID" value="AFI91623.1"/>
    <property type="molecule type" value="Genomic_DNA"/>
</dbReference>
<feature type="zinc finger region" description="dksA C4-type" evidence="4">
    <location>
        <begin position="39"/>
        <end position="63"/>
    </location>
</feature>
<dbReference type="STRING" id="1905730.W5S_3553"/>
<gene>
    <name evidence="6" type="ordered locus">W5S_3553</name>
</gene>
<dbReference type="Pfam" id="PF01258">
    <property type="entry name" value="zf-dskA_traR"/>
    <property type="match status" value="1"/>
</dbReference>
<dbReference type="PROSITE" id="PS01102">
    <property type="entry name" value="ZF_DKSA_1"/>
    <property type="match status" value="1"/>
</dbReference>
<evidence type="ECO:0000313" key="6">
    <source>
        <dbReference type="EMBL" id="AFI91623.1"/>
    </source>
</evidence>
<dbReference type="AlphaFoldDB" id="A0A0H3I7Y1"/>
<dbReference type="KEGG" id="pec:W5S_3553"/>
<dbReference type="Proteomes" id="UP000008044">
    <property type="component" value="Chromosome"/>
</dbReference>
<dbReference type="PANTHER" id="PTHR38777">
    <property type="entry name" value="FELS-2 PROPHAGE PROTEIN"/>
    <property type="match status" value="1"/>
</dbReference>
<keyword evidence="3" id="KW-0862">Zinc</keyword>
<sequence>MSHDLDDEMAMATTEQLLQSSLSLILRNVHNGRISNTCCDACGNEIPEARRLAVPGVELCVGCQEVEEHLAKVGSRRGK</sequence>
<dbReference type="PATRIC" id="fig|1166016.3.peg.3615"/>
<dbReference type="eggNOG" id="COG1734">
    <property type="taxonomic scope" value="Bacteria"/>
</dbReference>
<accession>A0A0H3I7Y1</accession>
<reference evidence="6 7" key="1">
    <citation type="journal article" date="2012" name="J. Bacteriol.">
        <title>Genome sequence of Pectobacterium sp. strain SCC3193.</title>
        <authorList>
            <person name="Koskinen J.P."/>
            <person name="Laine P."/>
            <person name="Niemi O."/>
            <person name="Nykyri J."/>
            <person name="Harjunpaa H."/>
            <person name="Auvinen P."/>
            <person name="Paulin L."/>
            <person name="Pirhonen M."/>
            <person name="Palva T."/>
            <person name="Holm L."/>
        </authorList>
    </citation>
    <scope>NUCLEOTIDE SEQUENCE [LARGE SCALE GENOMIC DNA]</scope>
    <source>
        <strain evidence="6 7">SCC3193</strain>
    </source>
</reference>
<evidence type="ECO:0000256" key="1">
    <source>
        <dbReference type="ARBA" id="ARBA00022723"/>
    </source>
</evidence>
<dbReference type="PROSITE" id="PS51128">
    <property type="entry name" value="ZF_DKSA_2"/>
    <property type="match status" value="1"/>
</dbReference>
<protein>
    <submittedName>
        <fullName evidence="6">Type IV secretion-like conjugative transfer system protein TraR</fullName>
    </submittedName>
</protein>
<dbReference type="GO" id="GO:0008270">
    <property type="term" value="F:zinc ion binding"/>
    <property type="evidence" value="ECO:0007669"/>
    <property type="project" value="UniProtKB-KW"/>
</dbReference>
<dbReference type="RefSeq" id="WP_014701093.1">
    <property type="nucleotide sequence ID" value="NC_017845.1"/>
</dbReference>
<evidence type="ECO:0000256" key="3">
    <source>
        <dbReference type="ARBA" id="ARBA00022833"/>
    </source>
</evidence>
<organism evidence="6 7">
    <name type="scientific">Pectobacterium parmentieri</name>
    <dbReference type="NCBI Taxonomy" id="1905730"/>
    <lineage>
        <taxon>Bacteria</taxon>
        <taxon>Pseudomonadati</taxon>
        <taxon>Pseudomonadota</taxon>
        <taxon>Gammaproteobacteria</taxon>
        <taxon>Enterobacterales</taxon>
        <taxon>Pectobacteriaceae</taxon>
        <taxon>Pectobacterium</taxon>
    </lineage>
</organism>
<dbReference type="HOGENOM" id="CLU_158637_1_1_6"/>
<dbReference type="GO" id="GO:1900378">
    <property type="term" value="P:positive regulation of secondary metabolite biosynthetic process"/>
    <property type="evidence" value="ECO:0007669"/>
    <property type="project" value="TreeGrafter"/>
</dbReference>
<dbReference type="Gene3D" id="1.20.120.910">
    <property type="entry name" value="DksA, coiled-coil domain"/>
    <property type="match status" value="1"/>
</dbReference>
<proteinExistence type="predicted"/>